<comment type="caution">
    <text evidence="2">The sequence shown here is derived from an EMBL/GenBank/DDBJ whole genome shotgun (WGS) entry which is preliminary data.</text>
</comment>
<keyword evidence="1" id="KW-0472">Membrane</keyword>
<accession>A0AAD5JSI5</accession>
<gene>
    <name evidence="2" type="ORF">BDA99DRAFT_541083</name>
</gene>
<evidence type="ECO:0000313" key="2">
    <source>
        <dbReference type="EMBL" id="KAI9252357.1"/>
    </source>
</evidence>
<dbReference type="Proteomes" id="UP001209540">
    <property type="component" value="Unassembled WGS sequence"/>
</dbReference>
<keyword evidence="1" id="KW-1133">Transmembrane helix</keyword>
<protein>
    <submittedName>
        <fullName evidence="2">Uncharacterized protein</fullName>
    </submittedName>
</protein>
<dbReference type="EMBL" id="JAIXMP010000028">
    <property type="protein sequence ID" value="KAI9252357.1"/>
    <property type="molecule type" value="Genomic_DNA"/>
</dbReference>
<sequence length="265" mass="30410">MLMILYGNHSFPNVKCKKLVPKVSLFCRLYFLLLVIFCIHVEVLSKILSATISKKIKTKKLWIILLVILKNSHHLILTNSLIRMTNGPSEFDFVVRIWSQLDKCLDNLVYIKRDNSCLANLVRLNNERRVDGKKPVAEQVKSSRPDLLLMKDNVEFWVDECGKMDVAVSNTGNDLEFARNFQVVGFSHTCFRMSRNIMDCPGGVVCRLRKPEEYEIPRHASLFCTGIIPIIELMLMAKCRIDGCDESCITYGGICKQESIFETRI</sequence>
<dbReference type="AlphaFoldDB" id="A0AAD5JSI5"/>
<proteinExistence type="predicted"/>
<name>A0AAD5JSI5_9FUNG</name>
<keyword evidence="3" id="KW-1185">Reference proteome</keyword>
<evidence type="ECO:0000313" key="3">
    <source>
        <dbReference type="Proteomes" id="UP001209540"/>
    </source>
</evidence>
<reference evidence="2" key="1">
    <citation type="journal article" date="2022" name="IScience">
        <title>Evolution of zygomycete secretomes and the origins of terrestrial fungal ecologies.</title>
        <authorList>
            <person name="Chang Y."/>
            <person name="Wang Y."/>
            <person name="Mondo S."/>
            <person name="Ahrendt S."/>
            <person name="Andreopoulos W."/>
            <person name="Barry K."/>
            <person name="Beard J."/>
            <person name="Benny G.L."/>
            <person name="Blankenship S."/>
            <person name="Bonito G."/>
            <person name="Cuomo C."/>
            <person name="Desiro A."/>
            <person name="Gervers K.A."/>
            <person name="Hundley H."/>
            <person name="Kuo A."/>
            <person name="LaButti K."/>
            <person name="Lang B.F."/>
            <person name="Lipzen A."/>
            <person name="O'Donnell K."/>
            <person name="Pangilinan J."/>
            <person name="Reynolds N."/>
            <person name="Sandor L."/>
            <person name="Smith M.E."/>
            <person name="Tsang A."/>
            <person name="Grigoriev I.V."/>
            <person name="Stajich J.E."/>
            <person name="Spatafora J.W."/>
        </authorList>
    </citation>
    <scope>NUCLEOTIDE SEQUENCE</scope>
    <source>
        <strain evidence="2">RSA 2281</strain>
    </source>
</reference>
<organism evidence="2 3">
    <name type="scientific">Phascolomyces articulosus</name>
    <dbReference type="NCBI Taxonomy" id="60185"/>
    <lineage>
        <taxon>Eukaryota</taxon>
        <taxon>Fungi</taxon>
        <taxon>Fungi incertae sedis</taxon>
        <taxon>Mucoromycota</taxon>
        <taxon>Mucoromycotina</taxon>
        <taxon>Mucoromycetes</taxon>
        <taxon>Mucorales</taxon>
        <taxon>Lichtheimiaceae</taxon>
        <taxon>Phascolomyces</taxon>
    </lineage>
</organism>
<evidence type="ECO:0000256" key="1">
    <source>
        <dbReference type="SAM" id="Phobius"/>
    </source>
</evidence>
<reference evidence="2" key="2">
    <citation type="submission" date="2023-02" db="EMBL/GenBank/DDBJ databases">
        <authorList>
            <consortium name="DOE Joint Genome Institute"/>
            <person name="Mondo S.J."/>
            <person name="Chang Y."/>
            <person name="Wang Y."/>
            <person name="Ahrendt S."/>
            <person name="Andreopoulos W."/>
            <person name="Barry K."/>
            <person name="Beard J."/>
            <person name="Benny G.L."/>
            <person name="Blankenship S."/>
            <person name="Bonito G."/>
            <person name="Cuomo C."/>
            <person name="Desiro A."/>
            <person name="Gervers K.A."/>
            <person name="Hundley H."/>
            <person name="Kuo A."/>
            <person name="LaButti K."/>
            <person name="Lang B.F."/>
            <person name="Lipzen A."/>
            <person name="O'Donnell K."/>
            <person name="Pangilinan J."/>
            <person name="Reynolds N."/>
            <person name="Sandor L."/>
            <person name="Smith M.W."/>
            <person name="Tsang A."/>
            <person name="Grigoriev I.V."/>
            <person name="Stajich J.E."/>
            <person name="Spatafora J.W."/>
        </authorList>
    </citation>
    <scope>NUCLEOTIDE SEQUENCE</scope>
    <source>
        <strain evidence="2">RSA 2281</strain>
    </source>
</reference>
<feature type="transmembrane region" description="Helical" evidence="1">
    <location>
        <begin position="29"/>
        <end position="49"/>
    </location>
</feature>
<keyword evidence="1" id="KW-0812">Transmembrane</keyword>